<protein>
    <submittedName>
        <fullName evidence="3">Uncharacterized protein</fullName>
    </submittedName>
</protein>
<evidence type="ECO:0000256" key="2">
    <source>
        <dbReference type="SAM" id="SignalP"/>
    </source>
</evidence>
<feature type="compositionally biased region" description="Low complexity" evidence="1">
    <location>
        <begin position="372"/>
        <end position="384"/>
    </location>
</feature>
<dbReference type="Proteomes" id="UP000789595">
    <property type="component" value="Unassembled WGS sequence"/>
</dbReference>
<dbReference type="OrthoDB" id="201715at2759"/>
<evidence type="ECO:0000313" key="4">
    <source>
        <dbReference type="EMBL" id="CAH0367192.1"/>
    </source>
</evidence>
<feature type="region of interest" description="Disordered" evidence="1">
    <location>
        <begin position="348"/>
        <end position="401"/>
    </location>
</feature>
<reference evidence="3" key="1">
    <citation type="submission" date="2021-01" db="EMBL/GenBank/DDBJ databases">
        <authorList>
            <person name="Corre E."/>
            <person name="Pelletier E."/>
            <person name="Niang G."/>
            <person name="Scheremetjew M."/>
            <person name="Finn R."/>
            <person name="Kale V."/>
            <person name="Holt S."/>
            <person name="Cochrane G."/>
            <person name="Meng A."/>
            <person name="Brown T."/>
            <person name="Cohen L."/>
        </authorList>
    </citation>
    <scope>NUCLEOTIDE SEQUENCE</scope>
    <source>
        <strain evidence="3">CCMP1756</strain>
    </source>
</reference>
<evidence type="ECO:0000313" key="3">
    <source>
        <dbReference type="EMBL" id="CAE0692529.1"/>
    </source>
</evidence>
<reference evidence="4" key="2">
    <citation type="submission" date="2021-11" db="EMBL/GenBank/DDBJ databases">
        <authorList>
            <consortium name="Genoscope - CEA"/>
            <person name="William W."/>
        </authorList>
    </citation>
    <scope>NUCLEOTIDE SEQUENCE</scope>
</reference>
<name>A0A7S3ZSI1_9STRA</name>
<dbReference type="AlphaFoldDB" id="A0A7S3ZSI1"/>
<proteinExistence type="predicted"/>
<gene>
    <name evidence="3" type="ORF">PCAL00307_LOCUS7965</name>
    <name evidence="4" type="ORF">PECAL_2P02030</name>
</gene>
<accession>A0A7S3ZSI1</accession>
<evidence type="ECO:0000313" key="5">
    <source>
        <dbReference type="Proteomes" id="UP000789595"/>
    </source>
</evidence>
<evidence type="ECO:0000256" key="1">
    <source>
        <dbReference type="SAM" id="MobiDB-lite"/>
    </source>
</evidence>
<feature type="chain" id="PRO_5036212212" evidence="2">
    <location>
        <begin position="20"/>
        <end position="401"/>
    </location>
</feature>
<dbReference type="EMBL" id="CAKKNE010000002">
    <property type="protein sequence ID" value="CAH0367192.1"/>
    <property type="molecule type" value="Genomic_DNA"/>
</dbReference>
<organism evidence="3">
    <name type="scientific">Pelagomonas calceolata</name>
    <dbReference type="NCBI Taxonomy" id="35677"/>
    <lineage>
        <taxon>Eukaryota</taxon>
        <taxon>Sar</taxon>
        <taxon>Stramenopiles</taxon>
        <taxon>Ochrophyta</taxon>
        <taxon>Pelagophyceae</taxon>
        <taxon>Pelagomonadales</taxon>
        <taxon>Pelagomonadaceae</taxon>
        <taxon>Pelagomonas</taxon>
    </lineage>
</organism>
<feature type="signal peptide" evidence="2">
    <location>
        <begin position="1"/>
        <end position="19"/>
    </location>
</feature>
<sequence>MLRPLIVVCAASALRAASAARDHRGSMCSRCKDGALVDGGTRTVRGVGCVHWCSHAGYCGDGDSYRRGLDCRHRADVDPETLARATKEAEAQRSARYDATFVRHHGAKTFEQYKRGADHGELYGAAISIRGERHCGTGWVRVMTNENCRERHYWSPKLDADGLYGWKHDFLPESFAAASRDAVVVVFRCAAPWAVKMRKTAYSGAIDRLGRGAGLQAFLSTRFVERGVTYAHVLELRTRKYAQYLRFGRSHRNVLGARYEDLTQDPEFLFRRLKALGYACNARDDFQRVKAYAKFGGAGSGAHFKPPANHSWSVADWATLVDRLDYENVEEALGYAYDRASPGSWAQHAVTPGAGALGPESGDDAPALELEPSAPGGDEPSAASPSPPAGGLFQHLRGGDR</sequence>
<keyword evidence="2" id="KW-0732">Signal</keyword>
<keyword evidence="5" id="KW-1185">Reference proteome</keyword>
<dbReference type="EMBL" id="HBIW01009331">
    <property type="protein sequence ID" value="CAE0692529.1"/>
    <property type="molecule type" value="Transcribed_RNA"/>
</dbReference>